<name>A0A3S1D5Y7_9CYAN</name>
<keyword evidence="3" id="KW-1185">Reference proteome</keyword>
<evidence type="ECO:0000256" key="1">
    <source>
        <dbReference type="SAM" id="MobiDB-lite"/>
    </source>
</evidence>
<reference evidence="2" key="2">
    <citation type="journal article" date="2019" name="Genome Biol. Evol.">
        <title>Day and night: Metabolic profiles and evolutionary relationships of six axenic non-marine cyanobacteria.</title>
        <authorList>
            <person name="Will S.E."/>
            <person name="Henke P."/>
            <person name="Boedeker C."/>
            <person name="Huang S."/>
            <person name="Brinkmann H."/>
            <person name="Rohde M."/>
            <person name="Jarek M."/>
            <person name="Friedl T."/>
            <person name="Seufert S."/>
            <person name="Schumacher M."/>
            <person name="Overmann J."/>
            <person name="Neumann-Schaal M."/>
            <person name="Petersen J."/>
        </authorList>
    </citation>
    <scope>NUCLEOTIDE SEQUENCE [LARGE SCALE GENOMIC DNA]</scope>
    <source>
        <strain evidence="2">PCC 7102</strain>
    </source>
</reference>
<sequence length="557" mass="62261">MAQNQTFDVINDSPALGEVNLEQYINKPYVLYEYAEASRKLQRGSMNIIEVSFYLEEQERILKRKEYKKVVVSLDLEGEDKKYVKVGKTFVGFEPLDLALVEPDTIFLLAKNSKKYQPVIEQLKNETNITQKRVRDLIKLSRKPKKEETSDDNNSDTTKEKVSVWRRNISGKRYCQIGSIHEEDEFTGTTIQRIVKEKGVLPQTVVRQAMSLVEAYESGELVRIRNSQELNDGLRKSLFDFERINTNGSVEAPNSTSTNTDTQSQSSNSEELQEAKLDSEVHNSDVSEPIVVSCDEAAKKVDNNINGLDINESVVVFNSGADSEANSEINNIDVVEPVAAFDNGAEEAHNDVNSSNISESVVVFDTGADSEVNSEVNNVDVIETVKAFDNGANLEAHNDVNSSDINESVVVFDSGADSEVSSDADSILEEAVIIAEYLSGLETWSEEVVAIMQNCPKDLKLLSWELLDSEQKARIHELKHEFESSNEKVEVESEISDTTLSSDSLSNLKVGDTVIWDNCHPHLQSWQPFVISKIEGSEAKLEYYANYVPVEELSLAE</sequence>
<feature type="region of interest" description="Disordered" evidence="1">
    <location>
        <begin position="140"/>
        <end position="161"/>
    </location>
</feature>
<evidence type="ECO:0000313" key="3">
    <source>
        <dbReference type="Proteomes" id="UP000271624"/>
    </source>
</evidence>
<dbReference type="RefSeq" id="WP_127083301.1">
    <property type="nucleotide sequence ID" value="NZ_RSCL01000012.1"/>
</dbReference>
<gene>
    <name evidence="2" type="ORF">DSM106972_049720</name>
</gene>
<dbReference type="OrthoDB" id="517686at2"/>
<accession>A0A3S1D5Y7</accession>
<proteinExistence type="predicted"/>
<feature type="region of interest" description="Disordered" evidence="1">
    <location>
        <begin position="247"/>
        <end position="284"/>
    </location>
</feature>
<dbReference type="Proteomes" id="UP000271624">
    <property type="component" value="Unassembled WGS sequence"/>
</dbReference>
<feature type="compositionally biased region" description="Basic and acidic residues" evidence="1">
    <location>
        <begin position="273"/>
        <end position="284"/>
    </location>
</feature>
<reference evidence="2" key="1">
    <citation type="submission" date="2018-12" db="EMBL/GenBank/DDBJ databases">
        <authorList>
            <person name="Will S."/>
            <person name="Neumann-Schaal M."/>
            <person name="Henke P."/>
        </authorList>
    </citation>
    <scope>NUCLEOTIDE SEQUENCE</scope>
    <source>
        <strain evidence="2">PCC 7102</strain>
    </source>
</reference>
<comment type="caution">
    <text evidence="2">The sequence shown here is derived from an EMBL/GenBank/DDBJ whole genome shotgun (WGS) entry which is preliminary data.</text>
</comment>
<feature type="compositionally biased region" description="Low complexity" evidence="1">
    <location>
        <begin position="254"/>
        <end position="270"/>
    </location>
</feature>
<dbReference type="AlphaFoldDB" id="A0A3S1D5Y7"/>
<organism evidence="2 3">
    <name type="scientific">Dulcicalothrix desertica PCC 7102</name>
    <dbReference type="NCBI Taxonomy" id="232991"/>
    <lineage>
        <taxon>Bacteria</taxon>
        <taxon>Bacillati</taxon>
        <taxon>Cyanobacteriota</taxon>
        <taxon>Cyanophyceae</taxon>
        <taxon>Nostocales</taxon>
        <taxon>Calotrichaceae</taxon>
        <taxon>Dulcicalothrix</taxon>
    </lineage>
</organism>
<evidence type="ECO:0000313" key="2">
    <source>
        <dbReference type="EMBL" id="RUT04058.1"/>
    </source>
</evidence>
<protein>
    <submittedName>
        <fullName evidence="2">Uncharacterized protein</fullName>
    </submittedName>
</protein>
<dbReference type="EMBL" id="RSCL01000012">
    <property type="protein sequence ID" value="RUT04058.1"/>
    <property type="molecule type" value="Genomic_DNA"/>
</dbReference>